<dbReference type="InterPro" id="IPR036291">
    <property type="entry name" value="NAD(P)-bd_dom_sf"/>
</dbReference>
<proteinExistence type="predicted"/>
<reference evidence="2" key="1">
    <citation type="submission" date="2020-10" db="EMBL/GenBank/DDBJ databases">
        <authorList>
            <person name="Hahn C.J."/>
            <person name="Laso-Perez R."/>
            <person name="Vulcano F."/>
            <person name="Vaziourakis K.-M."/>
            <person name="Stokke R."/>
            <person name="Steen I.H."/>
            <person name="Teske A."/>
            <person name="Boetius A."/>
            <person name="Liebeke M."/>
            <person name="Amann R."/>
            <person name="Knittel K."/>
        </authorList>
    </citation>
    <scope>NUCLEOTIDE SEQUENCE</scope>
    <source>
        <strain evidence="2">Gfbio:e3339647-f889-4370-9287-4fb5cb688e4c:AG392E03_GoMArc1</strain>
    </source>
</reference>
<dbReference type="CDD" id="cd05252">
    <property type="entry name" value="CDP_GD_SDR_e"/>
    <property type="match status" value="1"/>
</dbReference>
<dbReference type="NCBIfam" id="TIGR02622">
    <property type="entry name" value="CDP_4_6_dhtase"/>
    <property type="match status" value="1"/>
</dbReference>
<sequence length="367" mass="41782">MDKYFREIYGDRKVLITGNTGFKGSWLSMWLTELGANVIGYSLEPPTEPNLFESVNLKDKIIHIIGDVRDEEHLISVFEKYQPEFVFHLAAQPLVRLSYKEPKLTYETNVMGTVSVLEAVRLTKSVRVCIIVTSDKCYENREWAYGYREIDPMGGYDPYSSSKGCAELVTSAYRRSFFNPEDYGGSHNVALSSVRAGNVIGGGDWGEARLIPDCVRSLSQNKIIAIRNPLATRPWQYVLEPLAGYLLLGALMYEDGARHSGAWNFGPNDESIITVDELVKLIIKYWGNGNYTIGASNYPHEAGLLKLDASKARALLGWKPVYDVYENIERTVNWYKNFYNGMRKEELYKFTVGEIIEYINRMSDGYR</sequence>
<dbReference type="GO" id="GO:0008446">
    <property type="term" value="F:GDP-mannose 4,6-dehydratase activity"/>
    <property type="evidence" value="ECO:0007669"/>
    <property type="project" value="UniProtKB-EC"/>
</dbReference>
<dbReference type="InterPro" id="IPR016040">
    <property type="entry name" value="NAD(P)-bd_dom"/>
</dbReference>
<dbReference type="Gene3D" id="3.90.25.10">
    <property type="entry name" value="UDP-galactose 4-epimerase, domain 1"/>
    <property type="match status" value="1"/>
</dbReference>
<comment type="caution">
    <text evidence="2">The sequence shown here is derived from an EMBL/GenBank/DDBJ whole genome shotgun (WGS) entry which is preliminary data.</text>
</comment>
<organism evidence="2 3">
    <name type="scientific">Candidatus Argoarchaeum ethanivorans</name>
    <dbReference type="NCBI Taxonomy" id="2608793"/>
    <lineage>
        <taxon>Archaea</taxon>
        <taxon>Methanobacteriati</taxon>
        <taxon>Methanobacteriota</taxon>
        <taxon>Stenosarchaea group</taxon>
        <taxon>Methanomicrobia</taxon>
        <taxon>Methanosarcinales</taxon>
        <taxon>Methanosarcinales incertae sedis</taxon>
        <taxon>GOM Arc I cluster</taxon>
        <taxon>Candidatus Argoarchaeum</taxon>
    </lineage>
</organism>
<dbReference type="Gene3D" id="3.40.50.720">
    <property type="entry name" value="NAD(P)-binding Rossmann-like Domain"/>
    <property type="match status" value="1"/>
</dbReference>
<keyword evidence="2" id="KW-0456">Lyase</keyword>
<name>A0A811T6F1_9EURY</name>
<evidence type="ECO:0000313" key="2">
    <source>
        <dbReference type="EMBL" id="CAD6490164.1"/>
    </source>
</evidence>
<dbReference type="InterPro" id="IPR013445">
    <property type="entry name" value="CDP_4_6_deHydtase"/>
</dbReference>
<dbReference type="AlphaFoldDB" id="A0A811T6F1"/>
<evidence type="ECO:0000259" key="1">
    <source>
        <dbReference type="Pfam" id="PF16363"/>
    </source>
</evidence>
<dbReference type="EMBL" id="CAJHIN010000001">
    <property type="protein sequence ID" value="CAD6490164.1"/>
    <property type="molecule type" value="Genomic_DNA"/>
</dbReference>
<accession>A0A811T6F1</accession>
<feature type="domain" description="NAD(P)-binding" evidence="1">
    <location>
        <begin position="15"/>
        <end position="330"/>
    </location>
</feature>
<gene>
    <name evidence="2" type="primary">gmd</name>
    <name evidence="2" type="ORF">KFBDDELM_00042</name>
</gene>
<dbReference type="EC" id="4.2.1.47" evidence="2"/>
<dbReference type="SUPFAM" id="SSF51735">
    <property type="entry name" value="NAD(P)-binding Rossmann-fold domains"/>
    <property type="match status" value="1"/>
</dbReference>
<dbReference type="Pfam" id="PF16363">
    <property type="entry name" value="GDP_Man_Dehyd"/>
    <property type="match status" value="1"/>
</dbReference>
<dbReference type="Proteomes" id="UP000606624">
    <property type="component" value="Unassembled WGS sequence"/>
</dbReference>
<dbReference type="PANTHER" id="PTHR43000">
    <property type="entry name" value="DTDP-D-GLUCOSE 4,6-DEHYDRATASE-RELATED"/>
    <property type="match status" value="1"/>
</dbReference>
<evidence type="ECO:0000313" key="3">
    <source>
        <dbReference type="Proteomes" id="UP000606624"/>
    </source>
</evidence>
<protein>
    <submittedName>
        <fullName evidence="2">GDP-mannose 4,6-dehydratase</fullName>
        <ecNumber evidence="2">4.2.1.47</ecNumber>
    </submittedName>
</protein>